<keyword evidence="7 12" id="KW-0489">Methyltransferase</keyword>
<dbReference type="InterPro" id="IPR006700">
    <property type="entry name" value="RsmE"/>
</dbReference>
<keyword evidence="5 12" id="KW-0963">Cytoplasm</keyword>
<comment type="function">
    <text evidence="10 12">Specifically methylates the N3 position of the uracil ring of uridine 1498 (m3U1498) in 16S rRNA. Acts on the fully assembled 30S ribosomal subunit.</text>
</comment>
<dbReference type="NCBIfam" id="NF008693">
    <property type="entry name" value="PRK11713.2-3"/>
    <property type="match status" value="1"/>
</dbReference>
<keyword evidence="8 12" id="KW-0808">Transferase</keyword>
<dbReference type="InterPro" id="IPR046887">
    <property type="entry name" value="RsmE_PUA-like"/>
</dbReference>
<dbReference type="NCBIfam" id="TIGR00046">
    <property type="entry name" value="RsmE family RNA methyltransferase"/>
    <property type="match status" value="1"/>
</dbReference>
<evidence type="ECO:0000259" key="14">
    <source>
        <dbReference type="Pfam" id="PF20260"/>
    </source>
</evidence>
<evidence type="ECO:0000256" key="9">
    <source>
        <dbReference type="ARBA" id="ARBA00022691"/>
    </source>
</evidence>
<dbReference type="EC" id="2.1.1.193" evidence="3 12"/>
<dbReference type="EMBL" id="JBHSRD010000008">
    <property type="protein sequence ID" value="MFC6009320.1"/>
    <property type="molecule type" value="Genomic_DNA"/>
</dbReference>
<sequence>MTAPLFLVEPDALEGIRPGGSVLLDGPEGRHAATVRRITVGELVDVADGSGVLARCTVLAVGRDEVTLRVDARDEVPEPAPRFVLVQALAKGERDDLAIEAATELGVDEVVPWQAERSVVVWRGERGVRSRRKWEQTVRAAAKQSRRARVPVVGELVDRTALVRRVQVSTLAVVLHEDATAPLASVDVPLAGEVLLVVGPEGGISPAEVDAMVLAGATTCRIGREVLRSSTAGPAALSVLSSVLRWR</sequence>
<dbReference type="InterPro" id="IPR015947">
    <property type="entry name" value="PUA-like_sf"/>
</dbReference>
<evidence type="ECO:0000256" key="5">
    <source>
        <dbReference type="ARBA" id="ARBA00022490"/>
    </source>
</evidence>
<evidence type="ECO:0000256" key="4">
    <source>
        <dbReference type="ARBA" id="ARBA00013673"/>
    </source>
</evidence>
<comment type="catalytic activity">
    <reaction evidence="11 12">
        <text>uridine(1498) in 16S rRNA + S-adenosyl-L-methionine = N(3)-methyluridine(1498) in 16S rRNA + S-adenosyl-L-homocysteine + H(+)</text>
        <dbReference type="Rhea" id="RHEA:42920"/>
        <dbReference type="Rhea" id="RHEA-COMP:10283"/>
        <dbReference type="Rhea" id="RHEA-COMP:10284"/>
        <dbReference type="ChEBI" id="CHEBI:15378"/>
        <dbReference type="ChEBI" id="CHEBI:57856"/>
        <dbReference type="ChEBI" id="CHEBI:59789"/>
        <dbReference type="ChEBI" id="CHEBI:65315"/>
        <dbReference type="ChEBI" id="CHEBI:74502"/>
        <dbReference type="EC" id="2.1.1.193"/>
    </reaction>
</comment>
<dbReference type="PANTHER" id="PTHR30027">
    <property type="entry name" value="RIBOSOMAL RNA SMALL SUBUNIT METHYLTRANSFERASE E"/>
    <property type="match status" value="1"/>
</dbReference>
<proteinExistence type="inferred from homology"/>
<evidence type="ECO:0000256" key="12">
    <source>
        <dbReference type="PIRNR" id="PIRNR015601"/>
    </source>
</evidence>
<evidence type="ECO:0000256" key="11">
    <source>
        <dbReference type="ARBA" id="ARBA00047944"/>
    </source>
</evidence>
<dbReference type="Gene3D" id="2.40.240.20">
    <property type="entry name" value="Hypothetical PUA domain-like, domain 1"/>
    <property type="match status" value="1"/>
</dbReference>
<name>A0ABW1JJG8_9ACTN</name>
<dbReference type="CDD" id="cd18084">
    <property type="entry name" value="RsmE-like"/>
    <property type="match status" value="1"/>
</dbReference>
<keyword evidence="16" id="KW-1185">Reference proteome</keyword>
<dbReference type="InterPro" id="IPR029026">
    <property type="entry name" value="tRNA_m1G_MTases_N"/>
</dbReference>
<dbReference type="RefSeq" id="WP_345717836.1">
    <property type="nucleotide sequence ID" value="NZ_BAABFP010000007.1"/>
</dbReference>
<evidence type="ECO:0000313" key="15">
    <source>
        <dbReference type="EMBL" id="MFC6009320.1"/>
    </source>
</evidence>
<comment type="similarity">
    <text evidence="2 12">Belongs to the RNA methyltransferase RsmE family.</text>
</comment>
<organism evidence="15 16">
    <name type="scientific">Angustibacter luteus</name>
    <dbReference type="NCBI Taxonomy" id="658456"/>
    <lineage>
        <taxon>Bacteria</taxon>
        <taxon>Bacillati</taxon>
        <taxon>Actinomycetota</taxon>
        <taxon>Actinomycetes</taxon>
        <taxon>Kineosporiales</taxon>
        <taxon>Kineosporiaceae</taxon>
    </lineage>
</organism>
<gene>
    <name evidence="15" type="ORF">ACFQDO_19490</name>
</gene>
<dbReference type="PIRSF" id="PIRSF015601">
    <property type="entry name" value="MTase_slr0722"/>
    <property type="match status" value="1"/>
</dbReference>
<evidence type="ECO:0000259" key="13">
    <source>
        <dbReference type="Pfam" id="PF04452"/>
    </source>
</evidence>
<reference evidence="16" key="1">
    <citation type="journal article" date="2019" name="Int. J. Syst. Evol. Microbiol.">
        <title>The Global Catalogue of Microorganisms (GCM) 10K type strain sequencing project: providing services to taxonomists for standard genome sequencing and annotation.</title>
        <authorList>
            <consortium name="The Broad Institute Genomics Platform"/>
            <consortium name="The Broad Institute Genome Sequencing Center for Infectious Disease"/>
            <person name="Wu L."/>
            <person name="Ma J."/>
        </authorList>
    </citation>
    <scope>NUCLEOTIDE SEQUENCE [LARGE SCALE GENOMIC DNA]</scope>
    <source>
        <strain evidence="16">KACC 14249</strain>
    </source>
</reference>
<evidence type="ECO:0000256" key="7">
    <source>
        <dbReference type="ARBA" id="ARBA00022603"/>
    </source>
</evidence>
<dbReference type="Pfam" id="PF20260">
    <property type="entry name" value="PUA_4"/>
    <property type="match status" value="1"/>
</dbReference>
<dbReference type="InterPro" id="IPR029028">
    <property type="entry name" value="Alpha/beta_knot_MTases"/>
</dbReference>
<evidence type="ECO:0000256" key="3">
    <source>
        <dbReference type="ARBA" id="ARBA00012328"/>
    </source>
</evidence>
<feature type="domain" description="Ribosomal RNA small subunit methyltransferase E PUA-like" evidence="14">
    <location>
        <begin position="24"/>
        <end position="70"/>
    </location>
</feature>
<evidence type="ECO:0000256" key="6">
    <source>
        <dbReference type="ARBA" id="ARBA00022552"/>
    </source>
</evidence>
<accession>A0ABW1JJG8</accession>
<keyword evidence="6 12" id="KW-0698">rRNA processing</keyword>
<evidence type="ECO:0000256" key="1">
    <source>
        <dbReference type="ARBA" id="ARBA00004496"/>
    </source>
</evidence>
<comment type="subcellular location">
    <subcellularLocation>
        <location evidence="1 12">Cytoplasm</location>
    </subcellularLocation>
</comment>
<dbReference type="SUPFAM" id="SSF75217">
    <property type="entry name" value="alpha/beta knot"/>
    <property type="match status" value="1"/>
</dbReference>
<dbReference type="Gene3D" id="3.40.1280.10">
    <property type="match status" value="1"/>
</dbReference>
<protein>
    <recommendedName>
        <fullName evidence="4 12">Ribosomal RNA small subunit methyltransferase E</fullName>
        <ecNumber evidence="3 12">2.1.1.193</ecNumber>
    </recommendedName>
</protein>
<dbReference type="GO" id="GO:0008168">
    <property type="term" value="F:methyltransferase activity"/>
    <property type="evidence" value="ECO:0007669"/>
    <property type="project" value="UniProtKB-KW"/>
</dbReference>
<dbReference type="InterPro" id="IPR046886">
    <property type="entry name" value="RsmE_MTase_dom"/>
</dbReference>
<dbReference type="SUPFAM" id="SSF88697">
    <property type="entry name" value="PUA domain-like"/>
    <property type="match status" value="1"/>
</dbReference>
<dbReference type="Proteomes" id="UP001596189">
    <property type="component" value="Unassembled WGS sequence"/>
</dbReference>
<evidence type="ECO:0000256" key="10">
    <source>
        <dbReference type="ARBA" id="ARBA00025699"/>
    </source>
</evidence>
<dbReference type="GO" id="GO:0032259">
    <property type="term" value="P:methylation"/>
    <property type="evidence" value="ECO:0007669"/>
    <property type="project" value="UniProtKB-KW"/>
</dbReference>
<evidence type="ECO:0000256" key="8">
    <source>
        <dbReference type="ARBA" id="ARBA00022679"/>
    </source>
</evidence>
<dbReference type="Pfam" id="PF04452">
    <property type="entry name" value="Methyltrans_RNA"/>
    <property type="match status" value="1"/>
</dbReference>
<comment type="caution">
    <text evidence="15">The sequence shown here is derived from an EMBL/GenBank/DDBJ whole genome shotgun (WGS) entry which is preliminary data.</text>
</comment>
<keyword evidence="9 12" id="KW-0949">S-adenosyl-L-methionine</keyword>
<evidence type="ECO:0000256" key="2">
    <source>
        <dbReference type="ARBA" id="ARBA00005528"/>
    </source>
</evidence>
<dbReference type="PANTHER" id="PTHR30027:SF3">
    <property type="entry name" value="16S RRNA (URACIL(1498)-N(3))-METHYLTRANSFERASE"/>
    <property type="match status" value="1"/>
</dbReference>
<evidence type="ECO:0000313" key="16">
    <source>
        <dbReference type="Proteomes" id="UP001596189"/>
    </source>
</evidence>
<feature type="domain" description="Ribosomal RNA small subunit methyltransferase E methyltransferase" evidence="13">
    <location>
        <begin position="81"/>
        <end position="240"/>
    </location>
</feature>